<evidence type="ECO:0000313" key="2">
    <source>
        <dbReference type="EMBL" id="KHF40767.1"/>
    </source>
</evidence>
<dbReference type="eggNOG" id="COG2072">
    <property type="taxonomic scope" value="Bacteria"/>
</dbReference>
<dbReference type="InterPro" id="IPR038732">
    <property type="entry name" value="HpyO/CreE_NAD-binding"/>
</dbReference>
<feature type="domain" description="FAD-dependent urate hydroxylase HpyO/Asp monooxygenase CreE-like FAD/NAD(P)-binding" evidence="1">
    <location>
        <begin position="6"/>
        <end position="150"/>
    </location>
</feature>
<reference evidence="2 3" key="1">
    <citation type="submission" date="2014-09" db="EMBL/GenBank/DDBJ databases">
        <title>Genome sequencing and annotation of Bacillus Okhensis strain Kh10-101T.</title>
        <authorList>
            <person name="Prakash J.S."/>
        </authorList>
    </citation>
    <scope>NUCLEOTIDE SEQUENCE [LARGE SCALE GENOMIC DNA]</scope>
    <source>
        <strain evidence="3">Kh10-101T</strain>
    </source>
</reference>
<comment type="caution">
    <text evidence="2">The sequence shown here is derived from an EMBL/GenBank/DDBJ whole genome shotgun (WGS) entry which is preliminary data.</text>
</comment>
<dbReference type="PANTHER" id="PTHR38663:SF1">
    <property type="entry name" value="L-ORNITHINE N(5)-MONOOXYGENASE"/>
    <property type="match status" value="1"/>
</dbReference>
<dbReference type="PANTHER" id="PTHR38663">
    <property type="match status" value="1"/>
</dbReference>
<dbReference type="InterPro" id="IPR036188">
    <property type="entry name" value="FAD/NAD-bd_sf"/>
</dbReference>
<dbReference type="RefSeq" id="WP_034627808.1">
    <property type="nucleotide sequence ID" value="NZ_JRJU01000007.1"/>
</dbReference>
<keyword evidence="3" id="KW-1185">Reference proteome</keyword>
<proteinExistence type="predicted"/>
<protein>
    <recommendedName>
        <fullName evidence="1">FAD-dependent urate hydroxylase HpyO/Asp monooxygenase CreE-like FAD/NAD(P)-binding domain-containing protein</fullName>
    </recommendedName>
</protein>
<dbReference type="SUPFAM" id="SSF51905">
    <property type="entry name" value="FAD/NAD(P)-binding domain"/>
    <property type="match status" value="2"/>
</dbReference>
<dbReference type="Proteomes" id="UP000030832">
    <property type="component" value="Unassembled WGS sequence"/>
</dbReference>
<organism evidence="2 3">
    <name type="scientific">Halalkalibacter okhensis</name>
    <dbReference type="NCBI Taxonomy" id="333138"/>
    <lineage>
        <taxon>Bacteria</taxon>
        <taxon>Bacillati</taxon>
        <taxon>Bacillota</taxon>
        <taxon>Bacilli</taxon>
        <taxon>Bacillales</taxon>
        <taxon>Bacillaceae</taxon>
        <taxon>Halalkalibacter</taxon>
    </lineage>
</organism>
<sequence length="390" mass="44426">MFEWTIIGGGIQGCTLATYLIKRKCTSISNLAIVDPQPEPLSTWKRCTETVEMPFLRSPSIHHLDVDPFALEKFAKSESGKPSSHFYGPYDRPSLSLFNKHCDVLFEEIQLQQSWIQGRVIKLEREKTHWKITLTDGRQFDSENVVLAMGLSEHPFIPDWAKELQEQGANIQHIYENRMFSDPNYTDDIVIVGGGISAIHTALKWSNRKPGRIKLLSRHPLRTHQFDSDPGWLGPKKMKSFEKVTSLQKRRKIIANARFRGSIPQELKMKILREEREGRLELIIDEVSTASFEYGEMILDLKQTSIHTNQVLLATGFHSTPPGMEWLNHTIKTEQLLCANCGYPIVCEDSLQWSNNLYVIGALAELVIGPVSRNISGARRGAERIVQFQS</sequence>
<gene>
    <name evidence="2" type="ORF">LQ50_08275</name>
</gene>
<dbReference type="EMBL" id="JRJU01000007">
    <property type="protein sequence ID" value="KHF40767.1"/>
    <property type="molecule type" value="Genomic_DNA"/>
</dbReference>
<dbReference type="STRING" id="333138.LQ50_08275"/>
<dbReference type="OrthoDB" id="370110at2"/>
<dbReference type="AlphaFoldDB" id="A0A0B0IIS5"/>
<name>A0A0B0IIS5_9BACI</name>
<dbReference type="Gene3D" id="3.50.50.60">
    <property type="entry name" value="FAD/NAD(P)-binding domain"/>
    <property type="match status" value="1"/>
</dbReference>
<accession>A0A0B0IIS5</accession>
<dbReference type="Pfam" id="PF13454">
    <property type="entry name" value="NAD_binding_9"/>
    <property type="match status" value="1"/>
</dbReference>
<evidence type="ECO:0000259" key="1">
    <source>
        <dbReference type="Pfam" id="PF13454"/>
    </source>
</evidence>
<evidence type="ECO:0000313" key="3">
    <source>
        <dbReference type="Proteomes" id="UP000030832"/>
    </source>
</evidence>